<dbReference type="Proteomes" id="UP000190080">
    <property type="component" value="Unassembled WGS sequence"/>
</dbReference>
<proteinExistence type="predicted"/>
<comment type="caution">
    <text evidence="2">The sequence shown here is derived from an EMBL/GenBank/DDBJ whole genome shotgun (WGS) entry which is preliminary data.</text>
</comment>
<reference evidence="2 3" key="1">
    <citation type="submission" date="2017-03" db="EMBL/GenBank/DDBJ databases">
        <title>Genome sequence of Clostridium oryzae DSM 28571.</title>
        <authorList>
            <person name="Poehlein A."/>
            <person name="Daniel R."/>
        </authorList>
    </citation>
    <scope>NUCLEOTIDE SEQUENCE [LARGE SCALE GENOMIC DNA]</scope>
    <source>
        <strain evidence="2 3">DSM 28571</strain>
    </source>
</reference>
<sequence>MSYFPSDKHITSWAGLSPGNNESAGKKKRSKSLAGDKALKSIMCECAWCASMSKDTRLSMCYKRWVKRMGKKKATIALASLMLRICYQLIKERKTYIEYGSTYLDKLNNKREENMVRILKAKGYRIEKAPV</sequence>
<protein>
    <submittedName>
        <fullName evidence="2">Transposase IS116/IS110/IS902 family protein</fullName>
    </submittedName>
</protein>
<accession>A0A1V4INF4</accession>
<dbReference type="EMBL" id="MZGV01000023">
    <property type="protein sequence ID" value="OPJ61330.1"/>
    <property type="molecule type" value="Genomic_DNA"/>
</dbReference>
<dbReference type="InterPro" id="IPR003346">
    <property type="entry name" value="Transposase_20"/>
</dbReference>
<evidence type="ECO:0000259" key="1">
    <source>
        <dbReference type="Pfam" id="PF02371"/>
    </source>
</evidence>
<evidence type="ECO:0000313" key="3">
    <source>
        <dbReference type="Proteomes" id="UP000190080"/>
    </source>
</evidence>
<dbReference type="STRING" id="1450648.CLORY_23700"/>
<dbReference type="GO" id="GO:0004803">
    <property type="term" value="F:transposase activity"/>
    <property type="evidence" value="ECO:0007669"/>
    <property type="project" value="InterPro"/>
</dbReference>
<dbReference type="AlphaFoldDB" id="A0A1V4INF4"/>
<dbReference type="Pfam" id="PF02371">
    <property type="entry name" value="Transposase_20"/>
    <property type="match status" value="1"/>
</dbReference>
<keyword evidence="3" id="KW-1185">Reference proteome</keyword>
<dbReference type="InterPro" id="IPR047650">
    <property type="entry name" value="Transpos_IS110"/>
</dbReference>
<gene>
    <name evidence="2" type="ORF">CLORY_23700</name>
</gene>
<dbReference type="GO" id="GO:0003677">
    <property type="term" value="F:DNA binding"/>
    <property type="evidence" value="ECO:0007669"/>
    <property type="project" value="InterPro"/>
</dbReference>
<organism evidence="2 3">
    <name type="scientific">Clostridium oryzae</name>
    <dbReference type="NCBI Taxonomy" id="1450648"/>
    <lineage>
        <taxon>Bacteria</taxon>
        <taxon>Bacillati</taxon>
        <taxon>Bacillota</taxon>
        <taxon>Clostridia</taxon>
        <taxon>Eubacteriales</taxon>
        <taxon>Clostridiaceae</taxon>
        <taxon>Clostridium</taxon>
    </lineage>
</organism>
<dbReference type="GO" id="GO:0006313">
    <property type="term" value="P:DNA transposition"/>
    <property type="evidence" value="ECO:0007669"/>
    <property type="project" value="InterPro"/>
</dbReference>
<dbReference type="PANTHER" id="PTHR33055:SF15">
    <property type="entry name" value="TRANSPOSASE-RELATED"/>
    <property type="match status" value="1"/>
</dbReference>
<evidence type="ECO:0000313" key="2">
    <source>
        <dbReference type="EMBL" id="OPJ61330.1"/>
    </source>
</evidence>
<feature type="domain" description="Transposase IS116/IS110/IS902 C-terminal" evidence="1">
    <location>
        <begin position="2"/>
        <end position="58"/>
    </location>
</feature>
<name>A0A1V4INF4_9CLOT</name>
<dbReference type="PANTHER" id="PTHR33055">
    <property type="entry name" value="TRANSPOSASE FOR INSERTION SEQUENCE ELEMENT IS1111A"/>
    <property type="match status" value="1"/>
</dbReference>